<protein>
    <recommendedName>
        <fullName evidence="3">STAS/SEC14 domain-containing protein</fullName>
    </recommendedName>
</protein>
<dbReference type="InterPro" id="IPR021866">
    <property type="entry name" value="SpoIIAA-like"/>
</dbReference>
<organism evidence="1 2">
    <name type="scientific">Pokkaliibacter plantistimulans</name>
    <dbReference type="NCBI Taxonomy" id="1635171"/>
    <lineage>
        <taxon>Bacteria</taxon>
        <taxon>Pseudomonadati</taxon>
        <taxon>Pseudomonadota</taxon>
        <taxon>Gammaproteobacteria</taxon>
        <taxon>Oceanospirillales</taxon>
        <taxon>Balneatrichaceae</taxon>
        <taxon>Pokkaliibacter</taxon>
    </lineage>
</organism>
<dbReference type="InterPro" id="IPR036513">
    <property type="entry name" value="STAS_dom_sf"/>
</dbReference>
<sequence length="127" mass="14431">MTIARHGLSIGIERFGEEFFLSLKAVGKLTHADYEVISPMVDSALAQVPSPRVKVLFDATELLGWELRAAWDDLRLGLRHGSEFEKVAIYGNRHWQEVAAKIGSWFVGGEVRYFENLQQALSWLQQE</sequence>
<dbReference type="InterPro" id="IPR038396">
    <property type="entry name" value="SpoIIAA-like_sf"/>
</dbReference>
<dbReference type="Pfam" id="PF11964">
    <property type="entry name" value="SpoIIAA-like"/>
    <property type="match status" value="1"/>
</dbReference>
<dbReference type="SUPFAM" id="SSF52091">
    <property type="entry name" value="SpoIIaa-like"/>
    <property type="match status" value="1"/>
</dbReference>
<dbReference type="Gene3D" id="3.40.50.10600">
    <property type="entry name" value="SpoIIaa-like domains"/>
    <property type="match status" value="1"/>
</dbReference>
<gene>
    <name evidence="1" type="ORF">WH50_21890</name>
</gene>
<accession>A0ABX5LVN7</accession>
<dbReference type="EMBL" id="LAPT01000120">
    <property type="protein sequence ID" value="PXF29233.1"/>
    <property type="molecule type" value="Genomic_DNA"/>
</dbReference>
<dbReference type="RefSeq" id="WP_110189387.1">
    <property type="nucleotide sequence ID" value="NZ_CP177354.1"/>
</dbReference>
<name>A0ABX5LVN7_9GAMM</name>
<evidence type="ECO:0000313" key="1">
    <source>
        <dbReference type="EMBL" id="PXF29233.1"/>
    </source>
</evidence>
<dbReference type="Proteomes" id="UP000248090">
    <property type="component" value="Unassembled WGS sequence"/>
</dbReference>
<proteinExistence type="predicted"/>
<keyword evidence="2" id="KW-1185">Reference proteome</keyword>
<comment type="caution">
    <text evidence="1">The sequence shown here is derived from an EMBL/GenBank/DDBJ whole genome shotgun (WGS) entry which is preliminary data.</text>
</comment>
<evidence type="ECO:0000313" key="2">
    <source>
        <dbReference type="Proteomes" id="UP000248090"/>
    </source>
</evidence>
<evidence type="ECO:0008006" key="3">
    <source>
        <dbReference type="Google" id="ProtNLM"/>
    </source>
</evidence>
<reference evidence="1 2" key="1">
    <citation type="submission" date="2015-03" db="EMBL/GenBank/DDBJ databases">
        <authorList>
            <person name="Krishnan R."/>
            <person name="Midha S."/>
            <person name="Patil P.B."/>
            <person name="Rameshkumar N."/>
        </authorList>
    </citation>
    <scope>NUCLEOTIDE SEQUENCE [LARGE SCALE GENOMIC DNA]</scope>
    <source>
        <strain evidence="1 2">L1E11</strain>
    </source>
</reference>